<dbReference type="Pfam" id="PF03992">
    <property type="entry name" value="ABM"/>
    <property type="match status" value="1"/>
</dbReference>
<dbReference type="EC" id="1.14.-.-" evidence="2"/>
<comment type="caution">
    <text evidence="2">The sequence shown here is derived from an EMBL/GenBank/DDBJ whole genome shotgun (WGS) entry which is preliminary data.</text>
</comment>
<dbReference type="InterPro" id="IPR007138">
    <property type="entry name" value="ABM_dom"/>
</dbReference>
<gene>
    <name evidence="2" type="ORF">ACFQQA_02285</name>
</gene>
<dbReference type="EMBL" id="JBHTBD010000001">
    <property type="protein sequence ID" value="MFC7293542.1"/>
    <property type="molecule type" value="Genomic_DNA"/>
</dbReference>
<reference evidence="3" key="1">
    <citation type="journal article" date="2019" name="Int. J. Syst. Evol. Microbiol.">
        <title>The Global Catalogue of Microorganisms (GCM) 10K type strain sequencing project: providing services to taxonomists for standard genome sequencing and annotation.</title>
        <authorList>
            <consortium name="The Broad Institute Genomics Platform"/>
            <consortium name="The Broad Institute Genome Sequencing Center for Infectious Disease"/>
            <person name="Wu L."/>
            <person name="Ma J."/>
        </authorList>
    </citation>
    <scope>NUCLEOTIDE SEQUENCE [LARGE SCALE GENOMIC DNA]</scope>
    <source>
        <strain evidence="3">CCUG 60559</strain>
    </source>
</reference>
<organism evidence="2 3">
    <name type="scientific">Marinobacter aromaticivorans</name>
    <dbReference type="NCBI Taxonomy" id="1494078"/>
    <lineage>
        <taxon>Bacteria</taxon>
        <taxon>Pseudomonadati</taxon>
        <taxon>Pseudomonadota</taxon>
        <taxon>Gammaproteobacteria</taxon>
        <taxon>Pseudomonadales</taxon>
        <taxon>Marinobacteraceae</taxon>
        <taxon>Marinobacter</taxon>
    </lineage>
</organism>
<keyword evidence="3" id="KW-1185">Reference proteome</keyword>
<keyword evidence="2" id="KW-0560">Oxidoreductase</keyword>
<evidence type="ECO:0000313" key="2">
    <source>
        <dbReference type="EMBL" id="MFC7293542.1"/>
    </source>
</evidence>
<evidence type="ECO:0000259" key="1">
    <source>
        <dbReference type="Pfam" id="PF03992"/>
    </source>
</evidence>
<proteinExistence type="predicted"/>
<name>A0ABW2IR25_9GAMM</name>
<dbReference type="GO" id="GO:0004497">
    <property type="term" value="F:monooxygenase activity"/>
    <property type="evidence" value="ECO:0007669"/>
    <property type="project" value="UniProtKB-KW"/>
</dbReference>
<dbReference type="Proteomes" id="UP001596506">
    <property type="component" value="Unassembled WGS sequence"/>
</dbReference>
<dbReference type="InterPro" id="IPR011008">
    <property type="entry name" value="Dimeric_a/b-barrel"/>
</dbReference>
<dbReference type="SUPFAM" id="SSF54909">
    <property type="entry name" value="Dimeric alpha+beta barrel"/>
    <property type="match status" value="1"/>
</dbReference>
<evidence type="ECO:0000313" key="3">
    <source>
        <dbReference type="Proteomes" id="UP001596506"/>
    </source>
</evidence>
<feature type="domain" description="ABM" evidence="1">
    <location>
        <begin position="4"/>
        <end position="63"/>
    </location>
</feature>
<dbReference type="Gene3D" id="3.30.70.100">
    <property type="match status" value="1"/>
</dbReference>
<sequence>MKYIFEVHIKEGYTAEDYADAWVRASELIQRAPGARGTELHRKIGDPDTLIAIAYWDSKASRDAMEAQHNPDVAEIIRSAAPFCEIRPLGEFEDPEWVVNPTRGVGKGASPRR</sequence>
<protein>
    <submittedName>
        <fullName evidence="2">Antibiotic biosynthesis monooxygenase family protein</fullName>
        <ecNumber evidence="2">1.14.-.-</ecNumber>
    </submittedName>
</protein>
<dbReference type="RefSeq" id="WP_100686859.1">
    <property type="nucleotide sequence ID" value="NZ_JBHTBD010000001.1"/>
</dbReference>
<keyword evidence="2" id="KW-0503">Monooxygenase</keyword>
<accession>A0ABW2IR25</accession>